<dbReference type="InParanoid" id="B4CVK1"/>
<dbReference type="SMART" id="SM00345">
    <property type="entry name" value="HTH_GNTR"/>
    <property type="match status" value="1"/>
</dbReference>
<dbReference type="InterPro" id="IPR036388">
    <property type="entry name" value="WH-like_DNA-bd_sf"/>
</dbReference>
<keyword evidence="6" id="KW-1185">Reference proteome</keyword>
<keyword evidence="3" id="KW-0804">Transcription</keyword>
<gene>
    <name evidence="5" type="ORF">CfE428DRAFT_0688</name>
</gene>
<name>B4CVK1_9BACT</name>
<proteinExistence type="predicted"/>
<dbReference type="PANTHER" id="PTHR38445">
    <property type="entry name" value="HTH-TYPE TRANSCRIPTIONAL REPRESSOR YTRA"/>
    <property type="match status" value="1"/>
</dbReference>
<sequence length="120" mass="13263">MQQAVALGRLQVGDQLPAIRVLAETLVINPNTVARAYQDMIRDGVLESRSGRGVFVSQKRQVFADAERERRLRLATEQLCHEAILLDFDLSQIHATLDETWSGLRKAVAAKSPDAKGAHS</sequence>
<dbReference type="eggNOG" id="COG1725">
    <property type="taxonomic scope" value="Bacteria"/>
</dbReference>
<evidence type="ECO:0000256" key="1">
    <source>
        <dbReference type="ARBA" id="ARBA00023015"/>
    </source>
</evidence>
<dbReference type="GO" id="GO:0003700">
    <property type="term" value="F:DNA-binding transcription factor activity"/>
    <property type="evidence" value="ECO:0007669"/>
    <property type="project" value="InterPro"/>
</dbReference>
<dbReference type="InterPro" id="IPR000524">
    <property type="entry name" value="Tscrpt_reg_HTH_GntR"/>
</dbReference>
<dbReference type="InterPro" id="IPR036390">
    <property type="entry name" value="WH_DNA-bd_sf"/>
</dbReference>
<dbReference type="EMBL" id="ABVL01000002">
    <property type="protein sequence ID" value="EDY21443.1"/>
    <property type="molecule type" value="Genomic_DNA"/>
</dbReference>
<evidence type="ECO:0000256" key="3">
    <source>
        <dbReference type="ARBA" id="ARBA00023163"/>
    </source>
</evidence>
<evidence type="ECO:0000313" key="6">
    <source>
        <dbReference type="Proteomes" id="UP000005824"/>
    </source>
</evidence>
<dbReference type="Gene3D" id="1.10.10.10">
    <property type="entry name" value="Winged helix-like DNA-binding domain superfamily/Winged helix DNA-binding domain"/>
    <property type="match status" value="1"/>
</dbReference>
<organism evidence="5 6">
    <name type="scientific">Chthoniobacter flavus Ellin428</name>
    <dbReference type="NCBI Taxonomy" id="497964"/>
    <lineage>
        <taxon>Bacteria</taxon>
        <taxon>Pseudomonadati</taxon>
        <taxon>Verrucomicrobiota</taxon>
        <taxon>Spartobacteria</taxon>
        <taxon>Chthoniobacterales</taxon>
        <taxon>Chthoniobacteraceae</taxon>
        <taxon>Chthoniobacter</taxon>
    </lineage>
</organism>
<keyword evidence="2" id="KW-0238">DNA-binding</keyword>
<feature type="domain" description="HTH gntR-type" evidence="4">
    <location>
        <begin position="1"/>
        <end position="59"/>
    </location>
</feature>
<keyword evidence="1" id="KW-0805">Transcription regulation</keyword>
<evidence type="ECO:0000259" key="4">
    <source>
        <dbReference type="PROSITE" id="PS50949"/>
    </source>
</evidence>
<protein>
    <submittedName>
        <fullName evidence="5">Transcriptional regulator, GntR family</fullName>
    </submittedName>
</protein>
<dbReference type="STRING" id="497964.CfE428DRAFT_0688"/>
<dbReference type="Proteomes" id="UP000005824">
    <property type="component" value="Unassembled WGS sequence"/>
</dbReference>
<dbReference type="PANTHER" id="PTHR38445:SF9">
    <property type="entry name" value="HTH-TYPE TRANSCRIPTIONAL REPRESSOR YTRA"/>
    <property type="match status" value="1"/>
</dbReference>
<dbReference type="CDD" id="cd07377">
    <property type="entry name" value="WHTH_GntR"/>
    <property type="match status" value="1"/>
</dbReference>
<dbReference type="Pfam" id="PF00392">
    <property type="entry name" value="GntR"/>
    <property type="match status" value="1"/>
</dbReference>
<reference evidence="5 6" key="1">
    <citation type="journal article" date="2011" name="J. Bacteriol.">
        <title>Genome sequence of Chthoniobacter flavus Ellin428, an aerobic heterotrophic soil bacterium.</title>
        <authorList>
            <person name="Kant R."/>
            <person name="van Passel M.W."/>
            <person name="Palva A."/>
            <person name="Lucas S."/>
            <person name="Lapidus A."/>
            <person name="Glavina Del Rio T."/>
            <person name="Dalin E."/>
            <person name="Tice H."/>
            <person name="Bruce D."/>
            <person name="Goodwin L."/>
            <person name="Pitluck S."/>
            <person name="Larimer F.W."/>
            <person name="Land M.L."/>
            <person name="Hauser L."/>
            <person name="Sangwan P."/>
            <person name="de Vos W.M."/>
            <person name="Janssen P.H."/>
            <person name="Smidt H."/>
        </authorList>
    </citation>
    <scope>NUCLEOTIDE SEQUENCE [LARGE SCALE GENOMIC DNA]</scope>
    <source>
        <strain evidence="5 6">Ellin428</strain>
    </source>
</reference>
<evidence type="ECO:0000313" key="5">
    <source>
        <dbReference type="EMBL" id="EDY21443.1"/>
    </source>
</evidence>
<dbReference type="AlphaFoldDB" id="B4CVK1"/>
<evidence type="ECO:0000256" key="2">
    <source>
        <dbReference type="ARBA" id="ARBA00023125"/>
    </source>
</evidence>
<dbReference type="GO" id="GO:0003677">
    <property type="term" value="F:DNA binding"/>
    <property type="evidence" value="ECO:0007669"/>
    <property type="project" value="UniProtKB-KW"/>
</dbReference>
<accession>B4CVK1</accession>
<dbReference type="SUPFAM" id="SSF46785">
    <property type="entry name" value="Winged helix' DNA-binding domain"/>
    <property type="match status" value="1"/>
</dbReference>
<comment type="caution">
    <text evidence="5">The sequence shown here is derived from an EMBL/GenBank/DDBJ whole genome shotgun (WGS) entry which is preliminary data.</text>
</comment>
<dbReference type="PROSITE" id="PS50949">
    <property type="entry name" value="HTH_GNTR"/>
    <property type="match status" value="1"/>
</dbReference>